<dbReference type="RefSeq" id="XP_013246081.1">
    <property type="nucleotide sequence ID" value="XM_013390627.1"/>
</dbReference>
<accession>A0A066WGX1</accession>
<feature type="compositionally biased region" description="Polar residues" evidence="1">
    <location>
        <begin position="22"/>
        <end position="39"/>
    </location>
</feature>
<dbReference type="HOGENOM" id="CLU_888985_0_0_1"/>
<name>A0A066WGX1_TILAU</name>
<reference evidence="2 3" key="1">
    <citation type="submission" date="2014-05" db="EMBL/GenBank/DDBJ databases">
        <title>Draft genome sequence of a rare smut relative, Tilletiaria anomala UBC 951.</title>
        <authorList>
            <consortium name="DOE Joint Genome Institute"/>
            <person name="Toome M."/>
            <person name="Kuo A."/>
            <person name="Henrissat B."/>
            <person name="Lipzen A."/>
            <person name="Tritt A."/>
            <person name="Yoshinaga Y."/>
            <person name="Zane M."/>
            <person name="Barry K."/>
            <person name="Grigoriev I.V."/>
            <person name="Spatafora J.W."/>
            <person name="Aimea M.C."/>
        </authorList>
    </citation>
    <scope>NUCLEOTIDE SEQUENCE [LARGE SCALE GENOMIC DNA]</scope>
    <source>
        <strain evidence="2 3">UBC 951</strain>
    </source>
</reference>
<gene>
    <name evidence="2" type="ORF">K437DRAFT_271757</name>
</gene>
<dbReference type="OMA" id="PFAQTAS"/>
<evidence type="ECO:0000313" key="2">
    <source>
        <dbReference type="EMBL" id="KDN53242.1"/>
    </source>
</evidence>
<evidence type="ECO:0000313" key="3">
    <source>
        <dbReference type="Proteomes" id="UP000027361"/>
    </source>
</evidence>
<dbReference type="Proteomes" id="UP000027361">
    <property type="component" value="Unassembled WGS sequence"/>
</dbReference>
<dbReference type="STRING" id="1037660.A0A066WGX1"/>
<feature type="compositionally biased region" description="Polar residues" evidence="1">
    <location>
        <begin position="89"/>
        <end position="103"/>
    </location>
</feature>
<feature type="region of interest" description="Disordered" evidence="1">
    <location>
        <begin position="180"/>
        <end position="211"/>
    </location>
</feature>
<dbReference type="AlphaFoldDB" id="A0A066WGX1"/>
<sequence length="313" mass="33669">MTNTAENHPEPNEVEAPEASRDPSSSQSPDGASAPSNSVAPAEGAVRPSTVADAGTADASRVEDKSQGEQENSTRSTKADLSKKESDGQVPTNTSVQQPQNVDSSEEGEPSKAAEAVGPNTTAAARGGQPARGRGGYLNRQRFRTGGNERQKLTPEELDAKLAAARAKNAAILTRQAEIDADKESYATQTAVDRQAREEERQRREERARKMVETKKMQLALDEEREKARARKLEKIGKRDWDQEKAEGGEQLWKSNYREYSSGTPRAGAGGGYGRDRAGGAPARERDGAPGQQQRQPKPANLDSTADFPALGC</sequence>
<proteinExistence type="predicted"/>
<feature type="compositionally biased region" description="Basic and acidic residues" evidence="1">
    <location>
        <begin position="274"/>
        <end position="288"/>
    </location>
</feature>
<dbReference type="InParanoid" id="A0A066WGX1"/>
<feature type="compositionally biased region" description="Low complexity" evidence="1">
    <location>
        <begin position="123"/>
        <end position="132"/>
    </location>
</feature>
<feature type="compositionally biased region" description="Basic and acidic residues" evidence="1">
    <location>
        <begin position="234"/>
        <end position="248"/>
    </location>
</feature>
<keyword evidence="3" id="KW-1185">Reference proteome</keyword>
<protein>
    <submittedName>
        <fullName evidence="2">Uncharacterized protein</fullName>
    </submittedName>
</protein>
<feature type="region of interest" description="Disordered" evidence="1">
    <location>
        <begin position="234"/>
        <end position="313"/>
    </location>
</feature>
<feature type="region of interest" description="Disordered" evidence="1">
    <location>
        <begin position="1"/>
        <end position="155"/>
    </location>
</feature>
<dbReference type="OrthoDB" id="2402960at2759"/>
<dbReference type="EMBL" id="JMSN01000003">
    <property type="protein sequence ID" value="KDN53242.1"/>
    <property type="molecule type" value="Genomic_DNA"/>
</dbReference>
<feature type="compositionally biased region" description="Basic and acidic residues" evidence="1">
    <location>
        <begin position="194"/>
        <end position="211"/>
    </location>
</feature>
<organism evidence="2 3">
    <name type="scientific">Tilletiaria anomala (strain ATCC 24038 / CBS 436.72 / UBC 951)</name>
    <dbReference type="NCBI Taxonomy" id="1037660"/>
    <lineage>
        <taxon>Eukaryota</taxon>
        <taxon>Fungi</taxon>
        <taxon>Dikarya</taxon>
        <taxon>Basidiomycota</taxon>
        <taxon>Ustilaginomycotina</taxon>
        <taxon>Exobasidiomycetes</taxon>
        <taxon>Georgefischeriales</taxon>
        <taxon>Tilletiariaceae</taxon>
        <taxon>Tilletiaria</taxon>
    </lineage>
</organism>
<feature type="compositionally biased region" description="Basic and acidic residues" evidence="1">
    <location>
        <begin position="77"/>
        <end position="87"/>
    </location>
</feature>
<evidence type="ECO:0000256" key="1">
    <source>
        <dbReference type="SAM" id="MobiDB-lite"/>
    </source>
</evidence>
<dbReference type="GeneID" id="25266295"/>
<comment type="caution">
    <text evidence="2">The sequence shown here is derived from an EMBL/GenBank/DDBJ whole genome shotgun (WGS) entry which is preliminary data.</text>
</comment>